<dbReference type="Gene3D" id="3.90.1530.10">
    <property type="entry name" value="Conserved hypothetical protein from pyrococcus furiosus pfu- 392566-001, ParB domain"/>
    <property type="match status" value="1"/>
</dbReference>
<dbReference type="SUPFAM" id="SSF110849">
    <property type="entry name" value="ParB/Sulfiredoxin"/>
    <property type="match status" value="1"/>
</dbReference>
<keyword evidence="3" id="KW-1185">Reference proteome</keyword>
<dbReference type="CDD" id="cd16390">
    <property type="entry name" value="ParB_N_Srx_like"/>
    <property type="match status" value="1"/>
</dbReference>
<feature type="chain" id="PRO_5047434692" evidence="1">
    <location>
        <begin position="34"/>
        <end position="358"/>
    </location>
</feature>
<dbReference type="Proteomes" id="UP001403094">
    <property type="component" value="Unassembled WGS sequence"/>
</dbReference>
<comment type="caution">
    <text evidence="2">The sequence shown here is derived from an EMBL/GenBank/DDBJ whole genome shotgun (WGS) entry which is preliminary data.</text>
</comment>
<protein>
    <submittedName>
        <fullName evidence="2">ParB/Srx family N-terminal domain-containing protein</fullName>
    </submittedName>
</protein>
<gene>
    <name evidence="2" type="ORF">GCM10009757_21810</name>
</gene>
<evidence type="ECO:0000256" key="1">
    <source>
        <dbReference type="SAM" id="SignalP"/>
    </source>
</evidence>
<evidence type="ECO:0000313" key="2">
    <source>
        <dbReference type="EMBL" id="GAA2050149.1"/>
    </source>
</evidence>
<feature type="signal peptide" evidence="1">
    <location>
        <begin position="1"/>
        <end position="33"/>
    </location>
</feature>
<sequence>MTVSGMTRSRTPRRLALLLTVLTALTTLGTATAATAATAAPATTGTPAAAAAAKPRAGELITVRLDELRPTQAALGHDQIRYKLGRYTSTKDEDRGKPNKKYDDWCEANGQGEAATVRPDARLDKPQRFTCTIPLGQETAESLAAMKTVVVGPRGRLHLTDGHHTFTSFLEMPDGGKNMKIRVRVTDNLSRLSERDFWREMNDRGYLWLRDAADRPITPAQLPTRLGLRTMADDPYRSLVYFARDIGYRKPDLADGPAPEFLEFFWARWLRTQPALDPARHDRTDLGTYLALIEDTARAMVALDAGTPLPGSGRTAAELGRLDAFDNKEFAALSAPMTDSKPGKPAYALSYRSAPGCR</sequence>
<dbReference type="EMBL" id="BAAANQ010000003">
    <property type="protein sequence ID" value="GAA2050149.1"/>
    <property type="molecule type" value="Genomic_DNA"/>
</dbReference>
<dbReference type="InterPro" id="IPR014956">
    <property type="entry name" value="ParBc_2"/>
</dbReference>
<proteinExistence type="predicted"/>
<accession>A0ABN2V4B9</accession>
<dbReference type="InterPro" id="IPR036086">
    <property type="entry name" value="ParB/Sulfiredoxin_sf"/>
</dbReference>
<dbReference type="Gene3D" id="1.10.8.10">
    <property type="entry name" value="DNA helicase RuvA subunit, C-terminal domain"/>
    <property type="match status" value="1"/>
</dbReference>
<keyword evidence="1" id="KW-0732">Signal</keyword>
<evidence type="ECO:0000313" key="3">
    <source>
        <dbReference type="Proteomes" id="UP001403094"/>
    </source>
</evidence>
<reference evidence="2 3" key="1">
    <citation type="journal article" date="2019" name="Int. J. Syst. Evol. Microbiol.">
        <title>The Global Catalogue of Microorganisms (GCM) 10K type strain sequencing project: providing services to taxonomists for standard genome sequencing and annotation.</title>
        <authorList>
            <consortium name="The Broad Institute Genomics Platform"/>
            <consortium name="The Broad Institute Genome Sequencing Center for Infectious Disease"/>
            <person name="Wu L."/>
            <person name="Ma J."/>
        </authorList>
    </citation>
    <scope>NUCLEOTIDE SEQUENCE [LARGE SCALE GENOMIC DNA]</scope>
    <source>
        <strain evidence="2 3">JCM 14549</strain>
    </source>
</reference>
<organism evidence="2 3">
    <name type="scientific">Streptomyces cheonanensis</name>
    <dbReference type="NCBI Taxonomy" id="312720"/>
    <lineage>
        <taxon>Bacteria</taxon>
        <taxon>Bacillati</taxon>
        <taxon>Actinomycetota</taxon>
        <taxon>Actinomycetes</taxon>
        <taxon>Kitasatosporales</taxon>
        <taxon>Streptomycetaceae</taxon>
        <taxon>Streptomyces</taxon>
    </lineage>
</organism>
<dbReference type="Pfam" id="PF08857">
    <property type="entry name" value="ParBc_2"/>
    <property type="match status" value="1"/>
</dbReference>
<name>A0ABN2V4B9_9ACTN</name>